<evidence type="ECO:0000313" key="1">
    <source>
        <dbReference type="EMBL" id="MCS0659131.1"/>
    </source>
</evidence>
<dbReference type="RefSeq" id="WP_258812319.1">
    <property type="nucleotide sequence ID" value="NZ_JANUGU010000004.1"/>
</dbReference>
<sequence>MAMFRHMEVVLMVCFGLICAAALLAQAGKMQGPVSAEAREMPVVVVIGKRLTAAEKAQALQEAG</sequence>
<organism evidence="1 2">
    <name type="scientific">Massilia terrae</name>
    <dbReference type="NCBI Taxonomy" id="1811224"/>
    <lineage>
        <taxon>Bacteria</taxon>
        <taxon>Pseudomonadati</taxon>
        <taxon>Pseudomonadota</taxon>
        <taxon>Betaproteobacteria</taxon>
        <taxon>Burkholderiales</taxon>
        <taxon>Oxalobacteraceae</taxon>
        <taxon>Telluria group</taxon>
        <taxon>Massilia</taxon>
    </lineage>
</organism>
<dbReference type="Proteomes" id="UP001204621">
    <property type="component" value="Unassembled WGS sequence"/>
</dbReference>
<dbReference type="EMBL" id="JANUGU010000004">
    <property type="protein sequence ID" value="MCS0659131.1"/>
    <property type="molecule type" value="Genomic_DNA"/>
</dbReference>
<keyword evidence="2" id="KW-1185">Reference proteome</keyword>
<proteinExistence type="predicted"/>
<evidence type="ECO:0000313" key="2">
    <source>
        <dbReference type="Proteomes" id="UP001204621"/>
    </source>
</evidence>
<accession>A0ABT2CYS8</accession>
<name>A0ABT2CYS8_9BURK</name>
<comment type="caution">
    <text evidence="1">The sequence shown here is derived from an EMBL/GenBank/DDBJ whole genome shotgun (WGS) entry which is preliminary data.</text>
</comment>
<reference evidence="1 2" key="1">
    <citation type="submission" date="2022-08" db="EMBL/GenBank/DDBJ databases">
        <title>Reclassification of Massilia species as members of the genera Telluria, Duganella, Pseudoduganella, Mokoshia gen. nov. and Zemynaea gen. nov. using orthogonal and non-orthogonal genome-based approaches.</title>
        <authorList>
            <person name="Bowman J.P."/>
        </authorList>
    </citation>
    <scope>NUCLEOTIDE SEQUENCE [LARGE SCALE GENOMIC DNA]</scope>
    <source>
        <strain evidence="1 2">JCM 31606</strain>
    </source>
</reference>
<gene>
    <name evidence="1" type="ORF">NX778_13760</name>
</gene>
<protein>
    <submittedName>
        <fullName evidence="1">Uncharacterized protein</fullName>
    </submittedName>
</protein>